<accession>A0A0M7DXI9</accession>
<keyword evidence="2 3" id="KW-0732">Signal</keyword>
<dbReference type="EMBL" id="CP016440">
    <property type="protein sequence ID" value="ANY14726.1"/>
    <property type="molecule type" value="Genomic_DNA"/>
</dbReference>
<dbReference type="InterPro" id="IPR033645">
    <property type="entry name" value="VirB9/CagX/TrbG_C"/>
</dbReference>
<dbReference type="AlphaFoldDB" id="A0A0M7DXI9"/>
<dbReference type="OrthoDB" id="9773431at2"/>
<keyword evidence="7" id="KW-1185">Reference proteome</keyword>
<dbReference type="Proteomes" id="UP000053096">
    <property type="component" value="Unassembled WGS sequence"/>
</dbReference>
<comment type="similarity">
    <text evidence="1">Belongs to the TrbG/VirB9 family.</text>
</comment>
<gene>
    <name evidence="5" type="primary">ptlF_3</name>
    <name evidence="4" type="ORF">BBN53_01760</name>
    <name evidence="5" type="ORF">ERS370011_01296</name>
</gene>
<dbReference type="Gene3D" id="2.60.40.2500">
    <property type="match status" value="1"/>
</dbReference>
<dbReference type="CDD" id="cd06911">
    <property type="entry name" value="VirB9_CagX_TrbG"/>
    <property type="match status" value="1"/>
</dbReference>
<evidence type="ECO:0000256" key="1">
    <source>
        <dbReference type="ARBA" id="ARBA00006135"/>
    </source>
</evidence>
<name>A0A0M7DXI9_9BORD</name>
<proteinExistence type="inferred from homology"/>
<evidence type="ECO:0000313" key="6">
    <source>
        <dbReference type="Proteomes" id="UP000053096"/>
    </source>
</evidence>
<dbReference type="Proteomes" id="UP000092950">
    <property type="component" value="Chromosome"/>
</dbReference>
<evidence type="ECO:0000313" key="7">
    <source>
        <dbReference type="Proteomes" id="UP000092950"/>
    </source>
</evidence>
<dbReference type="Pfam" id="PF03524">
    <property type="entry name" value="CagX"/>
    <property type="match status" value="1"/>
</dbReference>
<sequence>MMPKWPCMLLICGLAGAAGAAQLPRPGRDDARIQRAEYRAEDVVLVRAWSGYVTRIVFSEGETIVDVASGFADGWSFSPQANVLYIKPQAAAQQGMETMEPQPGVWDTNLQVKTDARLYDFDLVLLGADTVDAQTLRRRAVAYRIAFDYPAGSPAAMPAAFKAVNRRYAMQVGENSAGIAPILADDDGKMTRLRFRNRGELPAIFAVDPTGEESLVNWHVEGDDVLVHRVLPALMLRLGRQVVKVINQGEALACSR</sequence>
<evidence type="ECO:0000256" key="3">
    <source>
        <dbReference type="SAM" id="SignalP"/>
    </source>
</evidence>
<protein>
    <submittedName>
        <fullName evidence="5">Pertussis toxin liberation protein F</fullName>
    </submittedName>
</protein>
<feature type="chain" id="PRO_5005811328" evidence="3">
    <location>
        <begin position="21"/>
        <end position="256"/>
    </location>
</feature>
<organism evidence="5 6">
    <name type="scientific">Bordetella pseudohinzii</name>
    <dbReference type="NCBI Taxonomy" id="1331258"/>
    <lineage>
        <taxon>Bacteria</taxon>
        <taxon>Pseudomonadati</taxon>
        <taxon>Pseudomonadota</taxon>
        <taxon>Betaproteobacteria</taxon>
        <taxon>Burkholderiales</taxon>
        <taxon>Alcaligenaceae</taxon>
        <taxon>Bordetella</taxon>
    </lineage>
</organism>
<dbReference type="EMBL" id="CYTV01000003">
    <property type="protein sequence ID" value="CUI59611.1"/>
    <property type="molecule type" value="Genomic_DNA"/>
</dbReference>
<reference evidence="5 6" key="1">
    <citation type="submission" date="2015-09" db="EMBL/GenBank/DDBJ databases">
        <authorList>
            <person name="Jackson K.R."/>
            <person name="Lunt B.L."/>
            <person name="Fisher J.N.B."/>
            <person name="Gardner A.V."/>
            <person name="Bailey M.E."/>
            <person name="Deus L.M."/>
            <person name="Earl A.S."/>
            <person name="Gibby P.D."/>
            <person name="Hartmann K.A."/>
            <person name="Liu J.E."/>
            <person name="Manci A.M."/>
            <person name="Nielsen D.A."/>
            <person name="Solomon M.B."/>
            <person name="Breakwell D.P."/>
            <person name="Burnett S.H."/>
            <person name="Grose J.H."/>
        </authorList>
    </citation>
    <scope>NUCLEOTIDE SEQUENCE [LARGE SCALE GENOMIC DNA]</scope>
    <source>
        <strain evidence="5 6">2789STDY5608636</strain>
    </source>
</reference>
<dbReference type="InterPro" id="IPR038161">
    <property type="entry name" value="VirB9/CagX/TrbG_C_sf"/>
</dbReference>
<feature type="signal peptide" evidence="3">
    <location>
        <begin position="1"/>
        <end position="20"/>
    </location>
</feature>
<reference evidence="4 7" key="2">
    <citation type="submission" date="2016-07" db="EMBL/GenBank/DDBJ databases">
        <title>Complete genome sequences of Bordetella pseudohinzii.</title>
        <authorList>
            <person name="Spilker T."/>
            <person name="Darrah R."/>
            <person name="LiPuma J.J."/>
        </authorList>
    </citation>
    <scope>NUCLEOTIDE SEQUENCE [LARGE SCALE GENOMIC DNA]</scope>
    <source>
        <strain evidence="4 7">HI4681</strain>
    </source>
</reference>
<dbReference type="KEGG" id="bpdz:BBN53_01760"/>
<evidence type="ECO:0000313" key="5">
    <source>
        <dbReference type="EMBL" id="CUI59611.1"/>
    </source>
</evidence>
<dbReference type="InterPro" id="IPR010258">
    <property type="entry name" value="Conjugal_tfr_TrbG/VirB9/CagX"/>
</dbReference>
<dbReference type="RefSeq" id="WP_053073174.1">
    <property type="nucleotide sequence ID" value="NZ_CAJGUP010000087.1"/>
</dbReference>
<evidence type="ECO:0000313" key="4">
    <source>
        <dbReference type="EMBL" id="ANY14726.1"/>
    </source>
</evidence>
<evidence type="ECO:0000256" key="2">
    <source>
        <dbReference type="ARBA" id="ARBA00022729"/>
    </source>
</evidence>